<evidence type="ECO:0000313" key="1">
    <source>
        <dbReference type="EMBL" id="EJT98114.1"/>
    </source>
</evidence>
<name>M5FSF7_DACPD</name>
<dbReference type="InterPro" id="IPR018859">
    <property type="entry name" value="BAR_dom-cont"/>
</dbReference>
<gene>
    <name evidence="1" type="ORF">DACRYDRAFT_24635</name>
</gene>
<dbReference type="Proteomes" id="UP000030653">
    <property type="component" value="Unassembled WGS sequence"/>
</dbReference>
<dbReference type="STRING" id="1858805.M5FSF7"/>
<dbReference type="SUPFAM" id="SSF103657">
    <property type="entry name" value="BAR/IMD domain-like"/>
    <property type="match status" value="1"/>
</dbReference>
<protein>
    <recommendedName>
        <fullName evidence="3">BAR domain-containing protein</fullName>
    </recommendedName>
</protein>
<dbReference type="HOGENOM" id="CLU_059017_1_0_1"/>
<sequence>MANSWTKSFSAGLGQINLSSVSSGASRIAKGFNNSVQATRERLGQISPDDITELPAEYKELESRVDALRTTHLALLKITQAYGTETYDYPTQISESVSELSQSVAHNLTAFAATNLKGTNIPAPHVTPAVKVPPKTLNHALSRAAGVGAAVEGPDERLGKALKIYAEVNEKIGDARLQQDHTIRELFLTPWQATLSTSLTVAMKARAAVKQSRLELDAAKQGYYRMKNASPQRQEQARLEVENAEDDLVQKTEVAITLMKTLLDNPEPLKNLNELVKAQLVFHSTAAEALQGIQGDIEELTVAAEGDYRKSRDH</sequence>
<dbReference type="Gene3D" id="1.20.1270.60">
    <property type="entry name" value="Arfaptin homology (AH) domain/BAR domain"/>
    <property type="match status" value="1"/>
</dbReference>
<dbReference type="RefSeq" id="XP_040625012.1">
    <property type="nucleotide sequence ID" value="XM_040773767.1"/>
</dbReference>
<evidence type="ECO:0000313" key="2">
    <source>
        <dbReference type="Proteomes" id="UP000030653"/>
    </source>
</evidence>
<dbReference type="Pfam" id="PF10455">
    <property type="entry name" value="BAR_2"/>
    <property type="match status" value="1"/>
</dbReference>
<dbReference type="OMA" id="NIMFATR"/>
<dbReference type="CDD" id="cd07600">
    <property type="entry name" value="BAR_Gvp36"/>
    <property type="match status" value="1"/>
</dbReference>
<dbReference type="GeneID" id="63688829"/>
<evidence type="ECO:0008006" key="3">
    <source>
        <dbReference type="Google" id="ProtNLM"/>
    </source>
</evidence>
<dbReference type="InterPro" id="IPR027267">
    <property type="entry name" value="AH/BAR_dom_sf"/>
</dbReference>
<accession>M5FSF7</accession>
<reference evidence="1 2" key="1">
    <citation type="journal article" date="2012" name="Science">
        <title>The Paleozoic origin of enzymatic lignin decomposition reconstructed from 31 fungal genomes.</title>
        <authorList>
            <person name="Floudas D."/>
            <person name="Binder M."/>
            <person name="Riley R."/>
            <person name="Barry K."/>
            <person name="Blanchette R.A."/>
            <person name="Henrissat B."/>
            <person name="Martinez A.T."/>
            <person name="Otillar R."/>
            <person name="Spatafora J.W."/>
            <person name="Yadav J.S."/>
            <person name="Aerts A."/>
            <person name="Benoit I."/>
            <person name="Boyd A."/>
            <person name="Carlson A."/>
            <person name="Copeland A."/>
            <person name="Coutinho P.M."/>
            <person name="de Vries R.P."/>
            <person name="Ferreira P."/>
            <person name="Findley K."/>
            <person name="Foster B."/>
            <person name="Gaskell J."/>
            <person name="Glotzer D."/>
            <person name="Gorecki P."/>
            <person name="Heitman J."/>
            <person name="Hesse C."/>
            <person name="Hori C."/>
            <person name="Igarashi K."/>
            <person name="Jurgens J.A."/>
            <person name="Kallen N."/>
            <person name="Kersten P."/>
            <person name="Kohler A."/>
            <person name="Kuees U."/>
            <person name="Kumar T.K.A."/>
            <person name="Kuo A."/>
            <person name="LaButti K."/>
            <person name="Larrondo L.F."/>
            <person name="Lindquist E."/>
            <person name="Ling A."/>
            <person name="Lombard V."/>
            <person name="Lucas S."/>
            <person name="Lundell T."/>
            <person name="Martin R."/>
            <person name="McLaughlin D.J."/>
            <person name="Morgenstern I."/>
            <person name="Morin E."/>
            <person name="Murat C."/>
            <person name="Nagy L.G."/>
            <person name="Nolan M."/>
            <person name="Ohm R.A."/>
            <person name="Patyshakuliyeva A."/>
            <person name="Rokas A."/>
            <person name="Ruiz-Duenas F.J."/>
            <person name="Sabat G."/>
            <person name="Salamov A."/>
            <person name="Samejima M."/>
            <person name="Schmutz J."/>
            <person name="Slot J.C."/>
            <person name="St John F."/>
            <person name="Stenlid J."/>
            <person name="Sun H."/>
            <person name="Sun S."/>
            <person name="Syed K."/>
            <person name="Tsang A."/>
            <person name="Wiebenga A."/>
            <person name="Young D."/>
            <person name="Pisabarro A."/>
            <person name="Eastwood D.C."/>
            <person name="Martin F."/>
            <person name="Cullen D."/>
            <person name="Grigoriev I.V."/>
            <person name="Hibbett D.S."/>
        </authorList>
    </citation>
    <scope>NUCLEOTIDE SEQUENCE [LARGE SCALE GENOMIC DNA]</scope>
    <source>
        <strain evidence="1 2">DJM-731 SS1</strain>
    </source>
</reference>
<proteinExistence type="predicted"/>
<dbReference type="EMBL" id="JH795874">
    <property type="protein sequence ID" value="EJT98114.1"/>
    <property type="molecule type" value="Genomic_DNA"/>
</dbReference>
<dbReference type="AlphaFoldDB" id="M5FSF7"/>
<keyword evidence="2" id="KW-1185">Reference proteome</keyword>
<dbReference type="OrthoDB" id="5549748at2759"/>
<organism evidence="1 2">
    <name type="scientific">Dacryopinax primogenitus (strain DJM 731)</name>
    <name type="common">Brown rot fungus</name>
    <dbReference type="NCBI Taxonomy" id="1858805"/>
    <lineage>
        <taxon>Eukaryota</taxon>
        <taxon>Fungi</taxon>
        <taxon>Dikarya</taxon>
        <taxon>Basidiomycota</taxon>
        <taxon>Agaricomycotina</taxon>
        <taxon>Dacrymycetes</taxon>
        <taxon>Dacrymycetales</taxon>
        <taxon>Dacrymycetaceae</taxon>
        <taxon>Dacryopinax</taxon>
    </lineage>
</organism>